<dbReference type="GO" id="GO:0000981">
    <property type="term" value="F:DNA-binding transcription factor activity, RNA polymerase II-specific"/>
    <property type="evidence" value="ECO:0007669"/>
    <property type="project" value="InterPro"/>
</dbReference>
<organism evidence="6 7">
    <name type="scientific">Diplogelasinospora grovesii</name>
    <dbReference type="NCBI Taxonomy" id="303347"/>
    <lineage>
        <taxon>Eukaryota</taxon>
        <taxon>Fungi</taxon>
        <taxon>Dikarya</taxon>
        <taxon>Ascomycota</taxon>
        <taxon>Pezizomycotina</taxon>
        <taxon>Sordariomycetes</taxon>
        <taxon>Sordariomycetidae</taxon>
        <taxon>Sordariales</taxon>
        <taxon>Diplogelasinosporaceae</taxon>
        <taxon>Diplogelasinospora</taxon>
    </lineage>
</organism>
<keyword evidence="7" id="KW-1185">Reference proteome</keyword>
<proteinExistence type="predicted"/>
<comment type="subcellular location">
    <subcellularLocation>
        <location evidence="1">Nucleus</location>
    </subcellularLocation>
</comment>
<dbReference type="GO" id="GO:0008270">
    <property type="term" value="F:zinc ion binding"/>
    <property type="evidence" value="ECO:0007669"/>
    <property type="project" value="InterPro"/>
</dbReference>
<evidence type="ECO:0000256" key="2">
    <source>
        <dbReference type="ARBA" id="ARBA00022723"/>
    </source>
</evidence>
<dbReference type="InterPro" id="IPR007219">
    <property type="entry name" value="XnlR_reg_dom"/>
</dbReference>
<dbReference type="InterPro" id="IPR001138">
    <property type="entry name" value="Zn2Cys6_DnaBD"/>
</dbReference>
<keyword evidence="2" id="KW-0479">Metal-binding</keyword>
<feature type="region of interest" description="Disordered" evidence="4">
    <location>
        <begin position="673"/>
        <end position="695"/>
    </location>
</feature>
<feature type="region of interest" description="Disordered" evidence="4">
    <location>
        <begin position="430"/>
        <end position="463"/>
    </location>
</feature>
<dbReference type="Pfam" id="PF04082">
    <property type="entry name" value="Fungal_trans"/>
    <property type="match status" value="1"/>
</dbReference>
<evidence type="ECO:0000256" key="3">
    <source>
        <dbReference type="ARBA" id="ARBA00023242"/>
    </source>
</evidence>
<feature type="region of interest" description="Disordered" evidence="4">
    <location>
        <begin position="1"/>
        <end position="28"/>
    </location>
</feature>
<feature type="compositionally biased region" description="Basic and acidic residues" evidence="4">
    <location>
        <begin position="436"/>
        <end position="450"/>
    </location>
</feature>
<evidence type="ECO:0000313" key="7">
    <source>
        <dbReference type="Proteomes" id="UP001303473"/>
    </source>
</evidence>
<dbReference type="PANTHER" id="PTHR31001:SF74">
    <property type="entry name" value="ZN(II)2CYS6 TRANSCRIPTION FACTOR (EUROFUNG)"/>
    <property type="match status" value="1"/>
</dbReference>
<dbReference type="AlphaFoldDB" id="A0AAN6RZ83"/>
<dbReference type="GO" id="GO:0006351">
    <property type="term" value="P:DNA-templated transcription"/>
    <property type="evidence" value="ECO:0007669"/>
    <property type="project" value="InterPro"/>
</dbReference>
<dbReference type="SUPFAM" id="SSF57701">
    <property type="entry name" value="Zn2/Cys6 DNA-binding domain"/>
    <property type="match status" value="1"/>
</dbReference>
<dbReference type="CDD" id="cd00067">
    <property type="entry name" value="GAL4"/>
    <property type="match status" value="1"/>
</dbReference>
<dbReference type="PROSITE" id="PS50048">
    <property type="entry name" value="ZN2_CY6_FUNGAL_2"/>
    <property type="match status" value="1"/>
</dbReference>
<keyword evidence="3" id="KW-0539">Nucleus</keyword>
<evidence type="ECO:0000259" key="5">
    <source>
        <dbReference type="PROSITE" id="PS50048"/>
    </source>
</evidence>
<dbReference type="GO" id="GO:0003677">
    <property type="term" value="F:DNA binding"/>
    <property type="evidence" value="ECO:0007669"/>
    <property type="project" value="InterPro"/>
</dbReference>
<evidence type="ECO:0000313" key="6">
    <source>
        <dbReference type="EMBL" id="KAK3934579.1"/>
    </source>
</evidence>
<feature type="compositionally biased region" description="Polar residues" evidence="4">
    <location>
        <begin position="684"/>
        <end position="695"/>
    </location>
</feature>
<evidence type="ECO:0000256" key="4">
    <source>
        <dbReference type="SAM" id="MobiDB-lite"/>
    </source>
</evidence>
<dbReference type="GO" id="GO:0005634">
    <property type="term" value="C:nucleus"/>
    <property type="evidence" value="ECO:0007669"/>
    <property type="project" value="UniProtKB-SubCell"/>
</dbReference>
<dbReference type="InterPro" id="IPR036864">
    <property type="entry name" value="Zn2-C6_fun-type_DNA-bd_sf"/>
</dbReference>
<dbReference type="PROSITE" id="PS00463">
    <property type="entry name" value="ZN2_CY6_FUNGAL_1"/>
    <property type="match status" value="1"/>
</dbReference>
<dbReference type="PANTHER" id="PTHR31001">
    <property type="entry name" value="UNCHARACTERIZED TRANSCRIPTIONAL REGULATORY PROTEIN"/>
    <property type="match status" value="1"/>
</dbReference>
<evidence type="ECO:0000256" key="1">
    <source>
        <dbReference type="ARBA" id="ARBA00004123"/>
    </source>
</evidence>
<reference evidence="7" key="1">
    <citation type="journal article" date="2023" name="Mol. Phylogenet. Evol.">
        <title>Genome-scale phylogeny and comparative genomics of the fungal order Sordariales.</title>
        <authorList>
            <person name="Hensen N."/>
            <person name="Bonometti L."/>
            <person name="Westerberg I."/>
            <person name="Brannstrom I.O."/>
            <person name="Guillou S."/>
            <person name="Cros-Aarteil S."/>
            <person name="Calhoun S."/>
            <person name="Haridas S."/>
            <person name="Kuo A."/>
            <person name="Mondo S."/>
            <person name="Pangilinan J."/>
            <person name="Riley R."/>
            <person name="LaButti K."/>
            <person name="Andreopoulos B."/>
            <person name="Lipzen A."/>
            <person name="Chen C."/>
            <person name="Yan M."/>
            <person name="Daum C."/>
            <person name="Ng V."/>
            <person name="Clum A."/>
            <person name="Steindorff A."/>
            <person name="Ohm R.A."/>
            <person name="Martin F."/>
            <person name="Silar P."/>
            <person name="Natvig D.O."/>
            <person name="Lalanne C."/>
            <person name="Gautier V."/>
            <person name="Ament-Velasquez S.L."/>
            <person name="Kruys A."/>
            <person name="Hutchinson M.I."/>
            <person name="Powell A.J."/>
            <person name="Barry K."/>
            <person name="Miller A.N."/>
            <person name="Grigoriev I.V."/>
            <person name="Debuchy R."/>
            <person name="Gladieux P."/>
            <person name="Hiltunen Thoren M."/>
            <person name="Johannesson H."/>
        </authorList>
    </citation>
    <scope>NUCLEOTIDE SEQUENCE [LARGE SCALE GENOMIC DNA]</scope>
    <source>
        <strain evidence="7">CBS 340.73</strain>
    </source>
</reference>
<dbReference type="Proteomes" id="UP001303473">
    <property type="component" value="Unassembled WGS sequence"/>
</dbReference>
<gene>
    <name evidence="6" type="ORF">QBC46DRAFT_426712</name>
</gene>
<sequence>MSTPATSTSTSDFSTLPSAVSDTTESGGFTSPSVARFQVAARRRRDKPQLSCIDCRRRKSRCDRKQPCANCYTRGQVCVYAENQQAHILRNPQSLNVVTGAPDLHDRLVHLERLVMSQIQGSPSVAPSPPDPTPDMVDSGPVLNTPHDGRSECGSMRISATELCYVGSDHWAAIADSIADLRDYVDREEHLRLVGSPDDAAREDEHGSDAVNRSPRALLLYGCRPGSRTEILAVMPPKAAVDRYISRYFNRMDLVSSSAVHGPTFLQEASWIRNTGYYEAFWANPTETPIMWLGLLFGMICLAVITSDASEISHGNDAEQATFQVDLYREKVAQCLIMGEYTKSGPYVLETLIHYLYIEFLLSPDADHDLWFLLALEVNTAMRMGYHREPSNFPGLTLLQREMRRRLWTTVLQSDILISSQMGMPRMVSESQCDTAEPRNLNDADLDAHTTELPPSRPETEYTTSTGVIARRRLLVVLGEISDLTAGVKSCTYEEVMRVDKALHEAAATIPQPLQMKPITASITDSPQIIMARVWLSHLFYRGQLLLHQRFLHLKSSFPQETFAYSCKACLDASLGSLQLQKDLDEETRPGGQLDTRRWRVTSIMNHQFLTATMILCSLLHQGKTLEKRDAIIAALRGARAVWIRRSTTSREARRATETISFVLAKAGEAHKPPVNLDRAPPNAITSSNDVSNYSSKQNTISDTDMGFSASTGNMLPPFWGAFTASQRQEEVDLDMGMGTIGTGDQALHDWMAMNWPTGATWDGL</sequence>
<dbReference type="EMBL" id="MU853977">
    <property type="protein sequence ID" value="KAK3934579.1"/>
    <property type="molecule type" value="Genomic_DNA"/>
</dbReference>
<dbReference type="SMART" id="SM00906">
    <property type="entry name" value="Fungal_trans"/>
    <property type="match status" value="1"/>
</dbReference>
<dbReference type="CDD" id="cd12148">
    <property type="entry name" value="fungal_TF_MHR"/>
    <property type="match status" value="1"/>
</dbReference>
<protein>
    <recommendedName>
        <fullName evidence="5">Zn(2)-C6 fungal-type domain-containing protein</fullName>
    </recommendedName>
</protein>
<feature type="domain" description="Zn(2)-C6 fungal-type" evidence="5">
    <location>
        <begin position="51"/>
        <end position="80"/>
    </location>
</feature>
<name>A0AAN6RZ83_9PEZI</name>
<comment type="caution">
    <text evidence="6">The sequence shown here is derived from an EMBL/GenBank/DDBJ whole genome shotgun (WGS) entry which is preliminary data.</text>
</comment>
<dbReference type="Gene3D" id="4.10.240.10">
    <property type="entry name" value="Zn(2)-C6 fungal-type DNA-binding domain"/>
    <property type="match status" value="1"/>
</dbReference>
<dbReference type="InterPro" id="IPR050613">
    <property type="entry name" value="Sec_Metabolite_Reg"/>
</dbReference>
<accession>A0AAN6RZ83</accession>
<dbReference type="SMART" id="SM00066">
    <property type="entry name" value="GAL4"/>
    <property type="match status" value="1"/>
</dbReference>
<dbReference type="Pfam" id="PF00172">
    <property type="entry name" value="Zn_clus"/>
    <property type="match status" value="1"/>
</dbReference>